<comment type="caution">
    <text evidence="2">The sequence shown here is derived from an EMBL/GenBank/DDBJ whole genome shotgun (WGS) entry which is preliminary data.</text>
</comment>
<gene>
    <name evidence="2" type="ORF">GCM10017774_85370</name>
</gene>
<protein>
    <recommendedName>
        <fullName evidence="1">DUF397 domain-containing protein</fullName>
    </recommendedName>
</protein>
<dbReference type="Proteomes" id="UP000605568">
    <property type="component" value="Unassembled WGS sequence"/>
</dbReference>
<dbReference type="InterPro" id="IPR007278">
    <property type="entry name" value="DUF397"/>
</dbReference>
<accession>A0ABQ3MSJ8</accession>
<dbReference type="EMBL" id="BNAR01000024">
    <property type="protein sequence ID" value="GHH60642.1"/>
    <property type="molecule type" value="Genomic_DNA"/>
</dbReference>
<keyword evidence="3" id="KW-1185">Reference proteome</keyword>
<name>A0ABQ3MSJ8_9PSEU</name>
<organism evidence="2 3">
    <name type="scientific">Lentzea cavernae</name>
    <dbReference type="NCBI Taxonomy" id="2020703"/>
    <lineage>
        <taxon>Bacteria</taxon>
        <taxon>Bacillati</taxon>
        <taxon>Actinomycetota</taxon>
        <taxon>Actinomycetes</taxon>
        <taxon>Pseudonocardiales</taxon>
        <taxon>Pseudonocardiaceae</taxon>
        <taxon>Lentzea</taxon>
    </lineage>
</organism>
<evidence type="ECO:0000313" key="3">
    <source>
        <dbReference type="Proteomes" id="UP000605568"/>
    </source>
</evidence>
<evidence type="ECO:0000259" key="1">
    <source>
        <dbReference type="Pfam" id="PF04149"/>
    </source>
</evidence>
<evidence type="ECO:0000313" key="2">
    <source>
        <dbReference type="EMBL" id="GHH60642.1"/>
    </source>
</evidence>
<dbReference type="Pfam" id="PF04149">
    <property type="entry name" value="DUF397"/>
    <property type="match status" value="1"/>
</dbReference>
<feature type="domain" description="DUF397" evidence="1">
    <location>
        <begin position="6"/>
        <end position="56"/>
    </location>
</feature>
<sequence>MAGNFTWRKSSYSGGTDGSNCVEVAFAQAVRVRDSKNTASPELEFSVGAWQAFIQAR</sequence>
<reference evidence="3" key="1">
    <citation type="journal article" date="2019" name="Int. J. Syst. Evol. Microbiol.">
        <title>The Global Catalogue of Microorganisms (GCM) 10K type strain sequencing project: providing services to taxonomists for standard genome sequencing and annotation.</title>
        <authorList>
            <consortium name="The Broad Institute Genomics Platform"/>
            <consortium name="The Broad Institute Genome Sequencing Center for Infectious Disease"/>
            <person name="Wu L."/>
            <person name="Ma J."/>
        </authorList>
    </citation>
    <scope>NUCLEOTIDE SEQUENCE [LARGE SCALE GENOMIC DNA]</scope>
    <source>
        <strain evidence="3">CGMCC 4.7367</strain>
    </source>
</reference>
<proteinExistence type="predicted"/>